<evidence type="ECO:0000313" key="2">
    <source>
        <dbReference type="EMBL" id="CAA2969585.1"/>
    </source>
</evidence>
<comment type="caution">
    <text evidence="2">The sequence shown here is derived from an EMBL/GenBank/DDBJ whole genome shotgun (WGS) entry which is preliminary data.</text>
</comment>
<proteinExistence type="predicted"/>
<reference evidence="2 3" key="1">
    <citation type="submission" date="2019-12" db="EMBL/GenBank/DDBJ databases">
        <authorList>
            <person name="Alioto T."/>
            <person name="Alioto T."/>
            <person name="Gomez Garrido J."/>
        </authorList>
    </citation>
    <scope>NUCLEOTIDE SEQUENCE [LARGE SCALE GENOMIC DNA]</scope>
</reference>
<dbReference type="GO" id="GO:0055028">
    <property type="term" value="C:cortical microtubule"/>
    <property type="evidence" value="ECO:0007669"/>
    <property type="project" value="TreeGrafter"/>
</dbReference>
<feature type="compositionally biased region" description="Polar residues" evidence="1">
    <location>
        <begin position="177"/>
        <end position="218"/>
    </location>
</feature>
<feature type="region of interest" description="Disordered" evidence="1">
    <location>
        <begin position="364"/>
        <end position="392"/>
    </location>
</feature>
<feature type="compositionally biased region" description="Basic and acidic residues" evidence="1">
    <location>
        <begin position="368"/>
        <end position="383"/>
    </location>
</feature>
<dbReference type="GO" id="GO:0043622">
    <property type="term" value="P:cortical microtubule organization"/>
    <property type="evidence" value="ECO:0007669"/>
    <property type="project" value="TreeGrafter"/>
</dbReference>
<feature type="compositionally biased region" description="Low complexity" evidence="1">
    <location>
        <begin position="429"/>
        <end position="444"/>
    </location>
</feature>
<organism evidence="2 3">
    <name type="scientific">Olea europaea subsp. europaea</name>
    <dbReference type="NCBI Taxonomy" id="158383"/>
    <lineage>
        <taxon>Eukaryota</taxon>
        <taxon>Viridiplantae</taxon>
        <taxon>Streptophyta</taxon>
        <taxon>Embryophyta</taxon>
        <taxon>Tracheophyta</taxon>
        <taxon>Spermatophyta</taxon>
        <taxon>Magnoliopsida</taxon>
        <taxon>eudicotyledons</taxon>
        <taxon>Gunneridae</taxon>
        <taxon>Pentapetalae</taxon>
        <taxon>asterids</taxon>
        <taxon>lamiids</taxon>
        <taxon>Lamiales</taxon>
        <taxon>Oleaceae</taxon>
        <taxon>Oleeae</taxon>
        <taxon>Olea</taxon>
    </lineage>
</organism>
<feature type="compositionally biased region" description="Polar residues" evidence="1">
    <location>
        <begin position="445"/>
        <end position="454"/>
    </location>
</feature>
<feature type="compositionally biased region" description="Polar residues" evidence="1">
    <location>
        <begin position="322"/>
        <end position="332"/>
    </location>
</feature>
<feature type="compositionally biased region" description="Polar residues" evidence="1">
    <location>
        <begin position="116"/>
        <end position="144"/>
    </location>
</feature>
<dbReference type="OrthoDB" id="1929779at2759"/>
<feature type="region of interest" description="Disordered" evidence="1">
    <location>
        <begin position="425"/>
        <end position="454"/>
    </location>
</feature>
<sequence>MAASVHFRPQNRDLGMVMRQVDEDLAIFLGMKNCEKEKNDLLVHDSIEFNHSTGSMPDDNFLNSEIDGSGNDWLLTPPDMSLLPSLEVGVQDLVVSLTELPDFGSPVKSKPENSAEKSASASVNRRPVSSGNQKSTSRQATPTRRPTLPAKLKPSRPSTPTSRATLPSPKNMAPIVRSSTPTKTAAKRSSTPSARPTIMITSKPGSRSATPTRKMSTPSTPPGISASDRSSSGIKVDLTKNPVPSRGISPTVKTRPSIASGMLGVSNDTPQNIRALMHKRPSSTSRGRPSAPATQSSLVHSSSNGKPRRKSCSPARVRAPNGTANKNGSSILSKIRGHNNDGDDVNPVLIGTKMVERVVNMRKLVPPKQDEHVSHDNPRKSSHENSGFGRSLSKKSLDMAIRHMDITRSVHNNLRPVLTSISASSNYGVQSSSANSSTVGVSESPFATNSDSSELSINNNAYFLNGVEDEHNEAGSQ</sequence>
<gene>
    <name evidence="2" type="ORF">OLEA9_A097697</name>
</gene>
<dbReference type="Proteomes" id="UP000594638">
    <property type="component" value="Unassembled WGS sequence"/>
</dbReference>
<feature type="compositionally biased region" description="Polar residues" evidence="1">
    <location>
        <begin position="282"/>
        <end position="305"/>
    </location>
</feature>
<keyword evidence="3" id="KW-1185">Reference proteome</keyword>
<feature type="compositionally biased region" description="Polar residues" evidence="1">
    <location>
        <begin position="156"/>
        <end position="165"/>
    </location>
</feature>
<name>A0A8S0QV11_OLEEU</name>
<dbReference type="Gramene" id="OE9A097697T1">
    <property type="protein sequence ID" value="OE9A097697C1"/>
    <property type="gene ID" value="OE9A097697"/>
</dbReference>
<dbReference type="PANTHER" id="PTHR31949">
    <property type="entry name" value="GASTRIC MUCIN-LIKE PROTEIN"/>
    <property type="match status" value="1"/>
</dbReference>
<evidence type="ECO:0000313" key="3">
    <source>
        <dbReference type="Proteomes" id="UP000594638"/>
    </source>
</evidence>
<evidence type="ECO:0000256" key="1">
    <source>
        <dbReference type="SAM" id="MobiDB-lite"/>
    </source>
</evidence>
<feature type="region of interest" description="Disordered" evidence="1">
    <location>
        <begin position="102"/>
        <end position="347"/>
    </location>
</feature>
<dbReference type="EMBL" id="CACTIH010001945">
    <property type="protein sequence ID" value="CAA2969585.1"/>
    <property type="molecule type" value="Genomic_DNA"/>
</dbReference>
<dbReference type="PANTHER" id="PTHR31949:SF15">
    <property type="entry name" value="ENDOCHITINASE A-LIKE ISOFORM X1"/>
    <property type="match status" value="1"/>
</dbReference>
<dbReference type="AlphaFoldDB" id="A0A8S0QV11"/>
<protein>
    <submittedName>
        <fullName evidence="2">Uncharacterized protein</fullName>
    </submittedName>
</protein>
<accession>A0A8S0QV11</accession>